<gene>
    <name evidence="1" type="ORF">BTN49_2175</name>
</gene>
<organism evidence="1 2">
    <name type="scientific">Candidatus Enterovibrio escicola</name>
    <dbReference type="NCBI Taxonomy" id="1927127"/>
    <lineage>
        <taxon>Bacteria</taxon>
        <taxon>Pseudomonadati</taxon>
        <taxon>Pseudomonadota</taxon>
        <taxon>Gammaproteobacteria</taxon>
        <taxon>Vibrionales</taxon>
        <taxon>Vibrionaceae</taxon>
        <taxon>Enterovibrio</taxon>
    </lineage>
</organism>
<evidence type="ECO:0000313" key="1">
    <source>
        <dbReference type="EMBL" id="PCS22221.1"/>
    </source>
</evidence>
<dbReference type="AlphaFoldDB" id="A0A2A5T264"/>
<protein>
    <recommendedName>
        <fullName evidence="3">Mobile element protein</fullName>
    </recommendedName>
</protein>
<name>A0A2A5T264_9GAMM</name>
<comment type="caution">
    <text evidence="1">The sequence shown here is derived from an EMBL/GenBank/DDBJ whole genome shotgun (WGS) entry which is preliminary data.</text>
</comment>
<sequence>MDDKLCLLVVVGVDDIGHKEVLAVVDGYMELKVSWFEVLSQLTYQGISISPELTIGYGALGFWNAVTKH</sequence>
<keyword evidence="2" id="KW-1185">Reference proteome</keyword>
<dbReference type="Proteomes" id="UP000219020">
    <property type="component" value="Unassembled WGS sequence"/>
</dbReference>
<reference evidence="2" key="1">
    <citation type="submission" date="2017-04" db="EMBL/GenBank/DDBJ databases">
        <title>Genome evolution of the luminous symbionts of deep sea anglerfish.</title>
        <authorList>
            <person name="Hendry T.A."/>
        </authorList>
    </citation>
    <scope>NUCLEOTIDE SEQUENCE [LARGE SCALE GENOMIC DNA]</scope>
</reference>
<evidence type="ECO:0008006" key="3">
    <source>
        <dbReference type="Google" id="ProtNLM"/>
    </source>
</evidence>
<proteinExistence type="predicted"/>
<dbReference type="EMBL" id="NBYY01000024">
    <property type="protein sequence ID" value="PCS22221.1"/>
    <property type="molecule type" value="Genomic_DNA"/>
</dbReference>
<evidence type="ECO:0000313" key="2">
    <source>
        <dbReference type="Proteomes" id="UP000219020"/>
    </source>
</evidence>
<accession>A0A2A5T264</accession>